<feature type="compositionally biased region" description="Low complexity" evidence="7">
    <location>
        <begin position="81"/>
        <end position="100"/>
    </location>
</feature>
<accession>A0A9W6HNP5</accession>
<evidence type="ECO:0000256" key="1">
    <source>
        <dbReference type="ARBA" id="ARBA00001938"/>
    </source>
</evidence>
<feature type="compositionally biased region" description="Low complexity" evidence="7">
    <location>
        <begin position="110"/>
        <end position="126"/>
    </location>
</feature>
<dbReference type="PROSITE" id="PS50968">
    <property type="entry name" value="BIOTINYL_LIPOYL"/>
    <property type="match status" value="2"/>
</dbReference>
<dbReference type="InterPro" id="IPR004167">
    <property type="entry name" value="PSBD"/>
</dbReference>
<feature type="region of interest" description="Disordered" evidence="7">
    <location>
        <begin position="312"/>
        <end position="332"/>
    </location>
</feature>
<dbReference type="GO" id="GO:0016407">
    <property type="term" value="F:acetyltransferase activity"/>
    <property type="evidence" value="ECO:0007669"/>
    <property type="project" value="TreeGrafter"/>
</dbReference>
<dbReference type="Gene3D" id="3.30.559.10">
    <property type="entry name" value="Chloramphenicol acetyltransferase-like domain"/>
    <property type="match status" value="1"/>
</dbReference>
<comment type="similarity">
    <text evidence="2 6">Belongs to the 2-oxoacid dehydrogenase family.</text>
</comment>
<dbReference type="GO" id="GO:0031405">
    <property type="term" value="F:lipoic acid binding"/>
    <property type="evidence" value="ECO:0007669"/>
    <property type="project" value="TreeGrafter"/>
</dbReference>
<feature type="region of interest" description="Disordered" evidence="7">
    <location>
        <begin position="205"/>
        <end position="263"/>
    </location>
</feature>
<feature type="region of interest" description="Disordered" evidence="7">
    <location>
        <begin position="78"/>
        <end position="126"/>
    </location>
</feature>
<protein>
    <recommendedName>
        <fullName evidence="6">Dihydrolipoamide acetyltransferase component of pyruvate dehydrogenase complex</fullName>
        <ecNumber evidence="6">2.3.1.-</ecNumber>
    </recommendedName>
</protein>
<feature type="compositionally biased region" description="Low complexity" evidence="7">
    <location>
        <begin position="206"/>
        <end position="246"/>
    </location>
</feature>
<evidence type="ECO:0000256" key="6">
    <source>
        <dbReference type="RuleBase" id="RU003423"/>
    </source>
</evidence>
<dbReference type="GO" id="GO:0005737">
    <property type="term" value="C:cytoplasm"/>
    <property type="evidence" value="ECO:0007669"/>
    <property type="project" value="TreeGrafter"/>
</dbReference>
<feature type="domain" description="Peripheral subunit-binding (PSBD)" evidence="9">
    <location>
        <begin position="268"/>
        <end position="305"/>
    </location>
</feature>
<dbReference type="CDD" id="cd06849">
    <property type="entry name" value="lipoyl_domain"/>
    <property type="match status" value="2"/>
</dbReference>
<dbReference type="EC" id="2.3.1.-" evidence="6"/>
<evidence type="ECO:0000256" key="2">
    <source>
        <dbReference type="ARBA" id="ARBA00007317"/>
    </source>
</evidence>
<comment type="caution">
    <text evidence="10">The sequence shown here is derived from an EMBL/GenBank/DDBJ whole genome shotgun (WGS) entry which is preliminary data.</text>
</comment>
<feature type="domain" description="Lipoyl-binding" evidence="8">
    <location>
        <begin position="2"/>
        <end position="77"/>
    </location>
</feature>
<dbReference type="RefSeq" id="WP_204963629.1">
    <property type="nucleotide sequence ID" value="NZ_BAAAUR010000001.1"/>
</dbReference>
<evidence type="ECO:0000256" key="5">
    <source>
        <dbReference type="ARBA" id="ARBA00023315"/>
    </source>
</evidence>
<sequence>MSTSVVLPALGESVTEGTVTRWLKKVGDTIQADEGLLEISTDKVDTEIPSPVSGVIEEILVQEDETVEVGAVLAKIGDGSGAAPAGDAPAQEQPAAESAPTPEPTPAAQPAPAAAAPAAAAPAASSDAKDVVLPELGESVTEGTVTRWLKQVGEDVAVDEPLLEISTDKVDTEIPSPVAGTLQEIVVGEDETVAVGAVLARIGSGAPAAPAPAEAPAAPAPAAEAPAAAPAPQAAPAPVAASAPAPAAAPAPQTAPAPAASDDDVTTYVTPLVRRLAQQQGVDLAAVTGTGVGGRIRKEDVLHAAEAAKAAPAAPAATPAAAPAPALEVSPLRGTTAPMSRLRKVLAERAVASMQQTAQLTTVVKVDVTKVAAYRSAVQSDFVAKTGGKLSFLPFFVLAAAEALQAFPVINATVNGTDIVYPATENISIAVDTERGLLTPVLRDAGDKTLASISSEIADLAARTRDNKLKPDELAGGTFTVTNTGSRGALFDTPVVFLPQSAILGTGAVVKEPGVVKVDGVEAIGIRSYVYLALSYDHRIVDGADAARFLGAVKARLEAADFGPQLGV</sequence>
<dbReference type="InterPro" id="IPR050743">
    <property type="entry name" value="2-oxoacid_DH_E2_comp"/>
</dbReference>
<dbReference type="InterPro" id="IPR014276">
    <property type="entry name" value="2-oxoglutarate_DH_E2"/>
</dbReference>
<organism evidence="10 11">
    <name type="scientific">Microbacterium dextranolyticum</name>
    <dbReference type="NCBI Taxonomy" id="36806"/>
    <lineage>
        <taxon>Bacteria</taxon>
        <taxon>Bacillati</taxon>
        <taxon>Actinomycetota</taxon>
        <taxon>Actinomycetes</taxon>
        <taxon>Micrococcales</taxon>
        <taxon>Microbacteriaceae</taxon>
        <taxon>Microbacterium</taxon>
    </lineage>
</organism>
<dbReference type="PANTHER" id="PTHR43178">
    <property type="entry name" value="DIHYDROLIPOAMIDE ACETYLTRANSFERASE COMPONENT OF PYRUVATE DEHYDROGENASE COMPLEX"/>
    <property type="match status" value="1"/>
</dbReference>
<gene>
    <name evidence="10" type="ORF">GCM10017591_19830</name>
</gene>
<evidence type="ECO:0000256" key="4">
    <source>
        <dbReference type="ARBA" id="ARBA00022823"/>
    </source>
</evidence>
<name>A0A9W6HNP5_9MICO</name>
<dbReference type="SUPFAM" id="SSF47005">
    <property type="entry name" value="Peripheral subunit-binding domain of 2-oxo acid dehydrogenase complex"/>
    <property type="match status" value="1"/>
</dbReference>
<reference evidence="10" key="1">
    <citation type="journal article" date="2014" name="Int. J. Syst. Evol. Microbiol.">
        <title>Complete genome sequence of Corynebacterium casei LMG S-19264T (=DSM 44701T), isolated from a smear-ripened cheese.</title>
        <authorList>
            <consortium name="US DOE Joint Genome Institute (JGI-PGF)"/>
            <person name="Walter F."/>
            <person name="Albersmeier A."/>
            <person name="Kalinowski J."/>
            <person name="Ruckert C."/>
        </authorList>
    </citation>
    <scope>NUCLEOTIDE SEQUENCE</scope>
    <source>
        <strain evidence="10">VKM Ac-1940</strain>
    </source>
</reference>
<dbReference type="InterPro" id="IPR036625">
    <property type="entry name" value="E3-bd_dom_sf"/>
</dbReference>
<dbReference type="PANTHER" id="PTHR43178:SF5">
    <property type="entry name" value="LIPOAMIDE ACYLTRANSFERASE COMPONENT OF BRANCHED-CHAIN ALPHA-KETO ACID DEHYDROGENASE COMPLEX, MITOCHONDRIAL"/>
    <property type="match status" value="1"/>
</dbReference>
<feature type="domain" description="Lipoyl-binding" evidence="8">
    <location>
        <begin position="128"/>
        <end position="203"/>
    </location>
</feature>
<comment type="cofactor">
    <cofactor evidence="1 6">
        <name>(R)-lipoate</name>
        <dbReference type="ChEBI" id="CHEBI:83088"/>
    </cofactor>
</comment>
<proteinExistence type="inferred from homology"/>
<reference evidence="10" key="2">
    <citation type="submission" date="2023-01" db="EMBL/GenBank/DDBJ databases">
        <authorList>
            <person name="Sun Q."/>
            <person name="Evtushenko L."/>
        </authorList>
    </citation>
    <scope>NUCLEOTIDE SEQUENCE</scope>
    <source>
        <strain evidence="10">VKM Ac-1940</strain>
    </source>
</reference>
<dbReference type="InterPro" id="IPR003016">
    <property type="entry name" value="2-oxoA_DH_lipoyl-BS"/>
</dbReference>
<evidence type="ECO:0000256" key="7">
    <source>
        <dbReference type="SAM" id="MobiDB-lite"/>
    </source>
</evidence>
<dbReference type="Pfam" id="PF00364">
    <property type="entry name" value="Biotin_lipoyl"/>
    <property type="match status" value="2"/>
</dbReference>
<dbReference type="PROSITE" id="PS00189">
    <property type="entry name" value="LIPOYL"/>
    <property type="match status" value="2"/>
</dbReference>
<dbReference type="InterPro" id="IPR001078">
    <property type="entry name" value="2-oxoacid_DH_actylTfrase"/>
</dbReference>
<keyword evidence="3 6" id="KW-0808">Transferase</keyword>
<keyword evidence="4 6" id="KW-0450">Lipoyl</keyword>
<feature type="compositionally biased region" description="Low complexity" evidence="7">
    <location>
        <begin position="312"/>
        <end position="326"/>
    </location>
</feature>
<dbReference type="NCBIfam" id="TIGR02927">
    <property type="entry name" value="SucB_Actino"/>
    <property type="match status" value="1"/>
</dbReference>
<dbReference type="Pfam" id="PF02817">
    <property type="entry name" value="E3_binding"/>
    <property type="match status" value="1"/>
</dbReference>
<evidence type="ECO:0000313" key="11">
    <source>
        <dbReference type="Proteomes" id="UP001142291"/>
    </source>
</evidence>
<evidence type="ECO:0000313" key="10">
    <source>
        <dbReference type="EMBL" id="GLJ95920.1"/>
    </source>
</evidence>
<keyword evidence="11" id="KW-1185">Reference proteome</keyword>
<dbReference type="InterPro" id="IPR023213">
    <property type="entry name" value="CAT-like_dom_sf"/>
</dbReference>
<dbReference type="Gene3D" id="2.40.50.100">
    <property type="match status" value="2"/>
</dbReference>
<evidence type="ECO:0000256" key="3">
    <source>
        <dbReference type="ARBA" id="ARBA00022679"/>
    </source>
</evidence>
<dbReference type="Gene3D" id="4.10.320.10">
    <property type="entry name" value="E3-binding domain"/>
    <property type="match status" value="1"/>
</dbReference>
<dbReference type="Proteomes" id="UP001142291">
    <property type="component" value="Unassembled WGS sequence"/>
</dbReference>
<dbReference type="PROSITE" id="PS51826">
    <property type="entry name" value="PSBD"/>
    <property type="match status" value="1"/>
</dbReference>
<evidence type="ECO:0000259" key="8">
    <source>
        <dbReference type="PROSITE" id="PS50968"/>
    </source>
</evidence>
<dbReference type="Pfam" id="PF00198">
    <property type="entry name" value="2-oxoacid_dh"/>
    <property type="match status" value="1"/>
</dbReference>
<dbReference type="EMBL" id="BSER01000009">
    <property type="protein sequence ID" value="GLJ95920.1"/>
    <property type="molecule type" value="Genomic_DNA"/>
</dbReference>
<dbReference type="SUPFAM" id="SSF51230">
    <property type="entry name" value="Single hybrid motif"/>
    <property type="match status" value="2"/>
</dbReference>
<keyword evidence="5 6" id="KW-0012">Acyltransferase</keyword>
<dbReference type="InterPro" id="IPR011053">
    <property type="entry name" value="Single_hybrid_motif"/>
</dbReference>
<dbReference type="SUPFAM" id="SSF52777">
    <property type="entry name" value="CoA-dependent acyltransferases"/>
    <property type="match status" value="1"/>
</dbReference>
<dbReference type="InterPro" id="IPR000089">
    <property type="entry name" value="Biotin_lipoyl"/>
</dbReference>
<dbReference type="AlphaFoldDB" id="A0A9W6HNP5"/>
<evidence type="ECO:0000259" key="9">
    <source>
        <dbReference type="PROSITE" id="PS51826"/>
    </source>
</evidence>